<evidence type="ECO:0000313" key="4">
    <source>
        <dbReference type="EMBL" id="RXK40058.1"/>
    </source>
</evidence>
<keyword evidence="3" id="KW-0687">Ribonucleoprotein</keyword>
<dbReference type="InterPro" id="IPR001931">
    <property type="entry name" value="Ribosomal_eS21"/>
</dbReference>
<dbReference type="GO" id="GO:0005840">
    <property type="term" value="C:ribosome"/>
    <property type="evidence" value="ECO:0007669"/>
    <property type="project" value="UniProtKB-KW"/>
</dbReference>
<dbReference type="GO" id="GO:0003735">
    <property type="term" value="F:structural constituent of ribosome"/>
    <property type="evidence" value="ECO:0007669"/>
    <property type="project" value="InterPro"/>
</dbReference>
<evidence type="ECO:0000256" key="2">
    <source>
        <dbReference type="ARBA" id="ARBA00022980"/>
    </source>
</evidence>
<evidence type="ECO:0000256" key="3">
    <source>
        <dbReference type="ARBA" id="ARBA00023274"/>
    </source>
</evidence>
<comment type="similarity">
    <text evidence="1">Belongs to the eukaryotic ribosomal protein eS21 family.</text>
</comment>
<dbReference type="FunCoup" id="A0A4Q1BQ54">
    <property type="interactions" value="363"/>
</dbReference>
<dbReference type="AlphaFoldDB" id="A0A4Q1BQ54"/>
<dbReference type="EMBL" id="SDIL01000023">
    <property type="protein sequence ID" value="RXK40058.1"/>
    <property type="molecule type" value="Genomic_DNA"/>
</dbReference>
<dbReference type="GO" id="GO:0006412">
    <property type="term" value="P:translation"/>
    <property type="evidence" value="ECO:0007669"/>
    <property type="project" value="InterPro"/>
</dbReference>
<sequence length="75" mass="7975">MNQADNSSDRLVTAKDHAAIQISVADVNAEGKAVKGSGTTIVICGRIRAQGDSDDSINRIATKDGLLKNVWSYSR</sequence>
<dbReference type="Gene3D" id="3.30.1230.20">
    <property type="match status" value="1"/>
</dbReference>
<protein>
    <submittedName>
        <fullName evidence="4">30S small subunit ribosomal protein S21e</fullName>
    </submittedName>
</protein>
<dbReference type="GO" id="GO:1990904">
    <property type="term" value="C:ribonucleoprotein complex"/>
    <property type="evidence" value="ECO:0007669"/>
    <property type="project" value="UniProtKB-KW"/>
</dbReference>
<name>A0A4Q1BQ54_TREME</name>
<dbReference type="VEuPathDB" id="FungiDB:TREMEDRAFT_74484"/>
<comment type="caution">
    <text evidence="4">The sequence shown here is derived from an EMBL/GenBank/DDBJ whole genome shotgun (WGS) entry which is preliminary data.</text>
</comment>
<keyword evidence="5" id="KW-1185">Reference proteome</keyword>
<dbReference type="PANTHER" id="PTHR10442">
    <property type="entry name" value="40S RIBOSOMAL PROTEIN S21"/>
    <property type="match status" value="1"/>
</dbReference>
<keyword evidence="2 4" id="KW-0689">Ribosomal protein</keyword>
<evidence type="ECO:0000256" key="1">
    <source>
        <dbReference type="ARBA" id="ARBA00010228"/>
    </source>
</evidence>
<proteinExistence type="inferred from homology"/>
<organism evidence="4 5">
    <name type="scientific">Tremella mesenterica</name>
    <name type="common">Jelly fungus</name>
    <dbReference type="NCBI Taxonomy" id="5217"/>
    <lineage>
        <taxon>Eukaryota</taxon>
        <taxon>Fungi</taxon>
        <taxon>Dikarya</taxon>
        <taxon>Basidiomycota</taxon>
        <taxon>Agaricomycotina</taxon>
        <taxon>Tremellomycetes</taxon>
        <taxon>Tremellales</taxon>
        <taxon>Tremellaceae</taxon>
        <taxon>Tremella</taxon>
    </lineage>
</organism>
<dbReference type="OrthoDB" id="278325at2759"/>
<dbReference type="STRING" id="5217.A0A4Q1BQ54"/>
<accession>A0A4Q1BQ54</accession>
<evidence type="ECO:0000313" key="5">
    <source>
        <dbReference type="Proteomes" id="UP000289152"/>
    </source>
</evidence>
<dbReference type="Pfam" id="PF01249">
    <property type="entry name" value="Ribosomal_S21e"/>
    <property type="match status" value="1"/>
</dbReference>
<dbReference type="Proteomes" id="UP000289152">
    <property type="component" value="Unassembled WGS sequence"/>
</dbReference>
<reference evidence="4 5" key="1">
    <citation type="submission" date="2016-06" db="EMBL/GenBank/DDBJ databases">
        <title>Evolution of pathogenesis and genome organization in the Tremellales.</title>
        <authorList>
            <person name="Cuomo C."/>
            <person name="Litvintseva A."/>
            <person name="Heitman J."/>
            <person name="Chen Y."/>
            <person name="Sun S."/>
            <person name="Springer D."/>
            <person name="Dromer F."/>
            <person name="Young S."/>
            <person name="Zeng Q."/>
            <person name="Chapman S."/>
            <person name="Gujja S."/>
            <person name="Saif S."/>
            <person name="Birren B."/>
        </authorList>
    </citation>
    <scope>NUCLEOTIDE SEQUENCE [LARGE SCALE GENOMIC DNA]</scope>
    <source>
        <strain evidence="4 5">ATCC 28783</strain>
    </source>
</reference>
<gene>
    <name evidence="4" type="ORF">M231_02698</name>
</gene>
<dbReference type="InterPro" id="IPR038579">
    <property type="entry name" value="Ribosomal_eS21_sf"/>
</dbReference>
<dbReference type="InParanoid" id="A0A4Q1BQ54"/>